<reference evidence="9" key="1">
    <citation type="submission" date="2016-07" db="EMBL/GenBank/DDBJ databases">
        <title>Sequence Frankia sp. strain CcI1.17.</title>
        <authorList>
            <person name="Ghodhbane-Gtari F."/>
            <person name="Swanson E."/>
            <person name="Gueddou A."/>
            <person name="Morris K."/>
            <person name="Hezbri K."/>
            <person name="Ktari A."/>
            <person name="Nouioui I."/>
            <person name="Abebe-Akele F."/>
            <person name="Simpson S."/>
            <person name="Thomas K."/>
            <person name="Gtari M."/>
            <person name="Tisa L.S."/>
            <person name="Hurst S."/>
        </authorList>
    </citation>
    <scope>NUCLEOTIDE SEQUENCE [LARGE SCALE GENOMIC DNA]</scope>
    <source>
        <strain evidence="9">Cc1.17</strain>
    </source>
</reference>
<evidence type="ECO:0000313" key="9">
    <source>
        <dbReference type="Proteomes" id="UP000179627"/>
    </source>
</evidence>
<keyword evidence="3" id="KW-0663">Pyridoxal phosphate</keyword>
<dbReference type="PIRSF" id="PIRSF017617">
    <property type="entry name" value="Thr_aldolase"/>
    <property type="match status" value="1"/>
</dbReference>
<dbReference type="InterPro" id="IPR015422">
    <property type="entry name" value="PyrdxlP-dep_Trfase_small"/>
</dbReference>
<dbReference type="InterPro" id="IPR015424">
    <property type="entry name" value="PyrdxlP-dep_Trfase"/>
</dbReference>
<evidence type="ECO:0000256" key="3">
    <source>
        <dbReference type="ARBA" id="ARBA00022898"/>
    </source>
</evidence>
<evidence type="ECO:0000256" key="4">
    <source>
        <dbReference type="ARBA" id="ARBA00023239"/>
    </source>
</evidence>
<keyword evidence="4" id="KW-0456">Lyase</keyword>
<evidence type="ECO:0000256" key="2">
    <source>
        <dbReference type="ARBA" id="ARBA00006966"/>
    </source>
</evidence>
<feature type="domain" description="Aromatic amino acid beta-eliminating lyase/threonine aldolase" evidence="7">
    <location>
        <begin position="17"/>
        <end position="304"/>
    </location>
</feature>
<dbReference type="InterPro" id="IPR023603">
    <property type="entry name" value="Low_specificity_L-TA-like"/>
</dbReference>
<dbReference type="NCBIfam" id="NF041359">
    <property type="entry name" value="GntG_guanitoxin"/>
    <property type="match status" value="1"/>
</dbReference>
<dbReference type="EMBL" id="MBLM01000131">
    <property type="protein sequence ID" value="OHV33505.1"/>
    <property type="molecule type" value="Genomic_DNA"/>
</dbReference>
<organism evidence="8 9">
    <name type="scientific">Parafrankia colletiae</name>
    <dbReference type="NCBI Taxonomy" id="573497"/>
    <lineage>
        <taxon>Bacteria</taxon>
        <taxon>Bacillati</taxon>
        <taxon>Actinomycetota</taxon>
        <taxon>Actinomycetes</taxon>
        <taxon>Frankiales</taxon>
        <taxon>Frankiaceae</taxon>
        <taxon>Parafrankia</taxon>
    </lineage>
</organism>
<dbReference type="GO" id="GO:0008732">
    <property type="term" value="F:L-allo-threonine aldolase activity"/>
    <property type="evidence" value="ECO:0007669"/>
    <property type="project" value="TreeGrafter"/>
</dbReference>
<dbReference type="InterPro" id="IPR001597">
    <property type="entry name" value="ArAA_b-elim_lyase/Thr_aldolase"/>
</dbReference>
<evidence type="ECO:0000256" key="1">
    <source>
        <dbReference type="ARBA" id="ARBA00001933"/>
    </source>
</evidence>
<accession>A0A1S1QJS3</accession>
<dbReference type="PANTHER" id="PTHR48097">
    <property type="entry name" value="L-THREONINE ALDOLASE-RELATED"/>
    <property type="match status" value="1"/>
</dbReference>
<dbReference type="Gene3D" id="3.40.640.10">
    <property type="entry name" value="Type I PLP-dependent aspartate aminotransferase-like (Major domain)"/>
    <property type="match status" value="1"/>
</dbReference>
<dbReference type="SUPFAM" id="SSF53383">
    <property type="entry name" value="PLP-dependent transferases"/>
    <property type="match status" value="1"/>
</dbReference>
<proteinExistence type="inferred from homology"/>
<feature type="modified residue" description="N6-(pyridoxal phosphate)lysine" evidence="5">
    <location>
        <position position="217"/>
    </location>
</feature>
<dbReference type="AlphaFoldDB" id="A0A1S1QJS3"/>
<dbReference type="PANTHER" id="PTHR48097:SF9">
    <property type="entry name" value="L-THREONINE ALDOLASE"/>
    <property type="match status" value="1"/>
</dbReference>
<comment type="similarity">
    <text evidence="2">Belongs to the threonine aldolase family.</text>
</comment>
<dbReference type="Gene3D" id="3.90.1150.10">
    <property type="entry name" value="Aspartate Aminotransferase, domain 1"/>
    <property type="match status" value="1"/>
</dbReference>
<evidence type="ECO:0000313" key="8">
    <source>
        <dbReference type="EMBL" id="OHV33505.1"/>
    </source>
</evidence>
<dbReference type="GO" id="GO:0006567">
    <property type="term" value="P:L-threonine catabolic process"/>
    <property type="evidence" value="ECO:0007669"/>
    <property type="project" value="TreeGrafter"/>
</dbReference>
<feature type="region of interest" description="Disordered" evidence="6">
    <location>
        <begin position="17"/>
        <end position="41"/>
    </location>
</feature>
<keyword evidence="9" id="KW-1185">Reference proteome</keyword>
<sequence length="362" mass="37720">MSGGPYRRANVGGVSVDLRSDTVTRPTSGMRQAMAQAEVGDDVYREDPSVRALEEHVAGLLGHQAALFVPSGTMGNFCALRASAPAGTEIVADVDAHIVTYELGGLAALGGVQTRTLTGLADALDLAEVAAQLRAFPGGQTYNMIRTSVLAVENTQVRAGGRVWALDRLERLRVITDQAGVVLHCDGARLWNAAVALGVPPGRLGEIFGTLSVCLSKGLGAPVGSLVVGDADLVERAREWRKRLGGGMRQAGVLAAAGLYAVRHHLERLADDHRRAGELAELLADVAPGRVHPELTETNMVLVDVPDAHAFAGRAAAGGVLVGTVGPTTARIVTHLDVDDAAVSRAGGVLAPLLRELPPLPR</sequence>
<evidence type="ECO:0000256" key="5">
    <source>
        <dbReference type="PIRSR" id="PIRSR017617-1"/>
    </source>
</evidence>
<dbReference type="InterPro" id="IPR015421">
    <property type="entry name" value="PyrdxlP-dep_Trfase_major"/>
</dbReference>
<name>A0A1S1QJS3_9ACTN</name>
<dbReference type="GO" id="GO:0005829">
    <property type="term" value="C:cytosol"/>
    <property type="evidence" value="ECO:0007669"/>
    <property type="project" value="TreeGrafter"/>
</dbReference>
<evidence type="ECO:0000259" key="7">
    <source>
        <dbReference type="Pfam" id="PF01212"/>
    </source>
</evidence>
<evidence type="ECO:0000256" key="6">
    <source>
        <dbReference type="SAM" id="MobiDB-lite"/>
    </source>
</evidence>
<feature type="compositionally biased region" description="Polar residues" evidence="6">
    <location>
        <begin position="21"/>
        <end position="30"/>
    </location>
</feature>
<gene>
    <name evidence="8" type="ORF">CC117_22865</name>
</gene>
<dbReference type="OrthoDB" id="9774495at2"/>
<dbReference type="Pfam" id="PF01212">
    <property type="entry name" value="Beta_elim_lyase"/>
    <property type="match status" value="1"/>
</dbReference>
<comment type="cofactor">
    <cofactor evidence="1">
        <name>pyridoxal 5'-phosphate</name>
        <dbReference type="ChEBI" id="CHEBI:597326"/>
    </cofactor>
</comment>
<protein>
    <submittedName>
        <fullName evidence="8">Threonine aldolase</fullName>
    </submittedName>
</protein>
<dbReference type="GO" id="GO:0006545">
    <property type="term" value="P:glycine biosynthetic process"/>
    <property type="evidence" value="ECO:0007669"/>
    <property type="project" value="TreeGrafter"/>
</dbReference>
<dbReference type="Proteomes" id="UP000179627">
    <property type="component" value="Unassembled WGS sequence"/>
</dbReference>
<comment type="caution">
    <text evidence="8">The sequence shown here is derived from an EMBL/GenBank/DDBJ whole genome shotgun (WGS) entry which is preliminary data.</text>
</comment>
<dbReference type="FunFam" id="3.40.640.10:FF:000030">
    <property type="entry name" value="Low-specificity L-threonine aldolase"/>
    <property type="match status" value="1"/>
</dbReference>